<accession>A0ACD4DD12</accession>
<organism evidence="1 2">
    <name type="scientific">Rhodococcus sacchari</name>
    <dbReference type="NCBI Taxonomy" id="2962047"/>
    <lineage>
        <taxon>Bacteria</taxon>
        <taxon>Bacillati</taxon>
        <taxon>Actinomycetota</taxon>
        <taxon>Actinomycetes</taxon>
        <taxon>Mycobacteriales</taxon>
        <taxon>Nocardiaceae</taxon>
        <taxon>Rhodococcus</taxon>
    </lineage>
</organism>
<protein>
    <submittedName>
        <fullName evidence="1">YbaB/EbfC family nucleoid-associated protein</fullName>
    </submittedName>
</protein>
<reference evidence="1" key="1">
    <citation type="submission" date="2022-10" db="EMBL/GenBank/DDBJ databases">
        <title>Rhodococcus ferula Z13 complete genome.</title>
        <authorList>
            <person name="Long X."/>
            <person name="Zang M."/>
        </authorList>
    </citation>
    <scope>NUCLEOTIDE SEQUENCE</scope>
    <source>
        <strain evidence="1">Z13</strain>
    </source>
</reference>
<dbReference type="Proteomes" id="UP001156484">
    <property type="component" value="Chromosome"/>
</dbReference>
<dbReference type="EMBL" id="CP107551">
    <property type="protein sequence ID" value="UYP17892.1"/>
    <property type="molecule type" value="Genomic_DNA"/>
</dbReference>
<evidence type="ECO:0000313" key="2">
    <source>
        <dbReference type="Proteomes" id="UP001156484"/>
    </source>
</evidence>
<evidence type="ECO:0000313" key="1">
    <source>
        <dbReference type="EMBL" id="UYP17892.1"/>
    </source>
</evidence>
<proteinExistence type="predicted"/>
<sequence>MSEQLVEEIVERARARLDALEHTVESLQALEVSAQSPDGRVVARVDGSGALVGLHLAEPIRGADVRELAATILATVHEAARAAAADRVARMDRLRDALH</sequence>
<name>A0ACD4DD12_9NOCA</name>
<keyword evidence="2" id="KW-1185">Reference proteome</keyword>
<gene>
    <name evidence="1" type="ORF">OED52_14605</name>
</gene>